<dbReference type="InterPro" id="IPR012791">
    <property type="entry name" value="3-oxoacid_CoA-transf_B"/>
</dbReference>
<dbReference type="Pfam" id="PF01144">
    <property type="entry name" value="CoA_trans"/>
    <property type="match status" value="1"/>
</dbReference>
<dbReference type="Proteomes" id="UP001499841">
    <property type="component" value="Unassembled WGS sequence"/>
</dbReference>
<keyword evidence="4" id="KW-1185">Reference proteome</keyword>
<dbReference type="PANTHER" id="PTHR13707:SF57">
    <property type="entry name" value="SUCCINYL-COA:3-KETOACID COENZYME A TRANSFERASE SUBUNIT B-RELATED"/>
    <property type="match status" value="1"/>
</dbReference>
<proteinExistence type="inferred from homology"/>
<name>A0ABP8ERQ4_9MICO</name>
<dbReference type="NCBIfam" id="TIGR02428">
    <property type="entry name" value="pcaJ_scoB_fam"/>
    <property type="match status" value="1"/>
</dbReference>
<dbReference type="SUPFAM" id="SSF100950">
    <property type="entry name" value="NagB/RpiA/CoA transferase-like"/>
    <property type="match status" value="1"/>
</dbReference>
<evidence type="ECO:0000256" key="2">
    <source>
        <dbReference type="ARBA" id="ARBA00022679"/>
    </source>
</evidence>
<dbReference type="Gene3D" id="3.40.1080.10">
    <property type="entry name" value="Glutaconate Coenzyme A-transferase"/>
    <property type="match status" value="1"/>
</dbReference>
<evidence type="ECO:0000313" key="3">
    <source>
        <dbReference type="EMBL" id="GAA4286492.1"/>
    </source>
</evidence>
<keyword evidence="2" id="KW-0808">Transferase</keyword>
<organism evidence="3 4">
    <name type="scientific">Georgenia daeguensis</name>
    <dbReference type="NCBI Taxonomy" id="908355"/>
    <lineage>
        <taxon>Bacteria</taxon>
        <taxon>Bacillati</taxon>
        <taxon>Actinomycetota</taxon>
        <taxon>Actinomycetes</taxon>
        <taxon>Micrococcales</taxon>
        <taxon>Bogoriellaceae</taxon>
        <taxon>Georgenia</taxon>
    </lineage>
</organism>
<gene>
    <name evidence="3" type="ORF">GCM10022262_08510</name>
</gene>
<dbReference type="InterPro" id="IPR037171">
    <property type="entry name" value="NagB/RpiA_transferase-like"/>
</dbReference>
<sequence length="218" mass="23098">MSEPLTRDQIAARVAQDIPEGAYVNLGIGMPTKVSDYLEPERHVTLHTENGMLGMGPEAEGDEIDLDLINAGKIPVTELPGASYFHHADSFAMMRGGHLDLCVLGAFQVSASGDLANWHTGRPGAIPAVGGAMDLAIGAKQTFVMMELLTRDGHSKLVEACTYPLTGVGCVSRVYTDLAVFDLTDDGVAVLETYGDATVESLRETTGLPLLDATVPAR</sequence>
<dbReference type="InterPro" id="IPR004165">
    <property type="entry name" value="CoA_trans_fam_I"/>
</dbReference>
<comment type="similarity">
    <text evidence="1">Belongs to the 3-oxoacid CoA-transferase subunit B family.</text>
</comment>
<dbReference type="SMART" id="SM00882">
    <property type="entry name" value="CoA_trans"/>
    <property type="match status" value="1"/>
</dbReference>
<reference evidence="4" key="1">
    <citation type="journal article" date="2019" name="Int. J. Syst. Evol. Microbiol.">
        <title>The Global Catalogue of Microorganisms (GCM) 10K type strain sequencing project: providing services to taxonomists for standard genome sequencing and annotation.</title>
        <authorList>
            <consortium name="The Broad Institute Genomics Platform"/>
            <consortium name="The Broad Institute Genome Sequencing Center for Infectious Disease"/>
            <person name="Wu L."/>
            <person name="Ma J."/>
        </authorList>
    </citation>
    <scope>NUCLEOTIDE SEQUENCE [LARGE SCALE GENOMIC DNA]</scope>
    <source>
        <strain evidence="4">JCM 17459</strain>
    </source>
</reference>
<evidence type="ECO:0000256" key="1">
    <source>
        <dbReference type="ARBA" id="ARBA00007047"/>
    </source>
</evidence>
<dbReference type="RefSeq" id="WP_345038050.1">
    <property type="nucleotide sequence ID" value="NZ_BAABBA010000003.1"/>
</dbReference>
<accession>A0ABP8ERQ4</accession>
<dbReference type="EMBL" id="BAABBA010000003">
    <property type="protein sequence ID" value="GAA4286492.1"/>
    <property type="molecule type" value="Genomic_DNA"/>
</dbReference>
<dbReference type="PANTHER" id="PTHR13707">
    <property type="entry name" value="KETOACID-COENZYME A TRANSFERASE"/>
    <property type="match status" value="1"/>
</dbReference>
<protein>
    <submittedName>
        <fullName evidence="3">3-oxoacid CoA-transferase subunit B</fullName>
    </submittedName>
</protein>
<evidence type="ECO:0000313" key="4">
    <source>
        <dbReference type="Proteomes" id="UP001499841"/>
    </source>
</evidence>
<comment type="caution">
    <text evidence="3">The sequence shown here is derived from an EMBL/GenBank/DDBJ whole genome shotgun (WGS) entry which is preliminary data.</text>
</comment>